<organism evidence="2 3">
    <name type="scientific">Serratia quinivorans</name>
    <dbReference type="NCBI Taxonomy" id="137545"/>
    <lineage>
        <taxon>Bacteria</taxon>
        <taxon>Pseudomonadati</taxon>
        <taxon>Pseudomonadota</taxon>
        <taxon>Gammaproteobacteria</taxon>
        <taxon>Enterobacterales</taxon>
        <taxon>Yersiniaceae</taxon>
        <taxon>Serratia</taxon>
    </lineage>
</organism>
<protein>
    <submittedName>
        <fullName evidence="2">Uncharacterized protein</fullName>
    </submittedName>
</protein>
<dbReference type="RefSeq" id="WP_115183114.1">
    <property type="nucleotide sequence ID" value="NZ_CAMKUF010000002.1"/>
</dbReference>
<dbReference type="Proteomes" id="UP000255529">
    <property type="component" value="Unassembled WGS sequence"/>
</dbReference>
<evidence type="ECO:0000313" key="3">
    <source>
        <dbReference type="Proteomes" id="UP000255529"/>
    </source>
</evidence>
<proteinExistence type="predicted"/>
<reference evidence="2 3" key="1">
    <citation type="submission" date="2018-06" db="EMBL/GenBank/DDBJ databases">
        <authorList>
            <consortium name="Pathogen Informatics"/>
            <person name="Doyle S."/>
        </authorList>
    </citation>
    <scope>NUCLEOTIDE SEQUENCE [LARGE SCALE GENOMIC DNA]</scope>
    <source>
        <strain evidence="2 3">NCTC11544</strain>
    </source>
</reference>
<dbReference type="EMBL" id="UGYN01000002">
    <property type="protein sequence ID" value="SUI50354.1"/>
    <property type="molecule type" value="Genomic_DNA"/>
</dbReference>
<sequence length="98" mass="10698">MRYIRGIGFMLLAWMQMGHASLNATPVSAALNQPLVTACNLLTTEHADWGNINAVVRSARICLQRPAGQQQSERLPEQAESGLVHYSGSLLPELIQGK</sequence>
<dbReference type="AlphaFoldDB" id="A0A379YUS5"/>
<feature type="signal peptide" evidence="1">
    <location>
        <begin position="1"/>
        <end position="20"/>
    </location>
</feature>
<feature type="chain" id="PRO_5016987140" evidence="1">
    <location>
        <begin position="21"/>
        <end position="98"/>
    </location>
</feature>
<evidence type="ECO:0000313" key="2">
    <source>
        <dbReference type="EMBL" id="SUI50354.1"/>
    </source>
</evidence>
<evidence type="ECO:0000256" key="1">
    <source>
        <dbReference type="SAM" id="SignalP"/>
    </source>
</evidence>
<gene>
    <name evidence="2" type="ORF">NCTC11544_01134</name>
</gene>
<name>A0A379YUS5_9GAMM</name>
<accession>A0A379YUS5</accession>
<keyword evidence="1" id="KW-0732">Signal</keyword>